<reference evidence="2" key="1">
    <citation type="submission" date="2023-01" db="EMBL/GenBank/DDBJ databases">
        <title>Genome-based studies on antimicrobial resistance profiles of Riemerella anatipestifer in China, 1994 to 2021.</title>
        <authorList>
            <person name="Yang Z."/>
            <person name="Zhu D."/>
        </authorList>
    </citation>
    <scope>NUCLEOTIDE SEQUENCE</scope>
    <source>
        <strain evidence="2">RCAD1218</strain>
    </source>
</reference>
<gene>
    <name evidence="2" type="ORF">PG303_02240</name>
</gene>
<evidence type="ECO:0000256" key="1">
    <source>
        <dbReference type="SAM" id="SignalP"/>
    </source>
</evidence>
<dbReference type="RefSeq" id="WP_154468965.1">
    <property type="nucleotide sequence ID" value="NZ_CP110126.1"/>
</dbReference>
<proteinExistence type="predicted"/>
<keyword evidence="1" id="KW-0732">Signal</keyword>
<protein>
    <recommendedName>
        <fullName evidence="4">Lipoprotein</fullName>
    </recommendedName>
</protein>
<feature type="chain" id="PRO_5042858799" description="Lipoprotein" evidence="1">
    <location>
        <begin position="19"/>
        <end position="149"/>
    </location>
</feature>
<organism evidence="2 3">
    <name type="scientific">Riemerella anatipestifer</name>
    <name type="common">Moraxella anatipestifer</name>
    <dbReference type="NCBI Taxonomy" id="34085"/>
    <lineage>
        <taxon>Bacteria</taxon>
        <taxon>Pseudomonadati</taxon>
        <taxon>Bacteroidota</taxon>
        <taxon>Flavobacteriia</taxon>
        <taxon>Flavobacteriales</taxon>
        <taxon>Weeksellaceae</taxon>
        <taxon>Riemerella</taxon>
    </lineage>
</organism>
<feature type="signal peptide" evidence="1">
    <location>
        <begin position="1"/>
        <end position="18"/>
    </location>
</feature>
<accession>A0AAP6HCK3</accession>
<sequence>MKKIVSLVVLFSSLVLFIQCDRNNDDLEDVEKIPTSLVNTTWYKHYSGKEYSRYTNGYFDEYGIKSVIQYITFDSDSTFYVSSTIFSDKVGKKSNIVPGSYTYNPSTGKVEMKYSQNFTVYALPVDRPKVRGKYLVFRIGIENIEYERY</sequence>
<dbReference type="Proteomes" id="UP001284033">
    <property type="component" value="Unassembled WGS sequence"/>
</dbReference>
<dbReference type="EMBL" id="JAQZHK010000001">
    <property type="protein sequence ID" value="MDY3512034.1"/>
    <property type="molecule type" value="Genomic_DNA"/>
</dbReference>
<name>A0AAP6HCK3_RIEAN</name>
<comment type="caution">
    <text evidence="2">The sequence shown here is derived from an EMBL/GenBank/DDBJ whole genome shotgun (WGS) entry which is preliminary data.</text>
</comment>
<evidence type="ECO:0008006" key="4">
    <source>
        <dbReference type="Google" id="ProtNLM"/>
    </source>
</evidence>
<evidence type="ECO:0000313" key="3">
    <source>
        <dbReference type="Proteomes" id="UP001284033"/>
    </source>
</evidence>
<dbReference type="AlphaFoldDB" id="A0AAP6HCK3"/>
<evidence type="ECO:0000313" key="2">
    <source>
        <dbReference type="EMBL" id="MDY3512034.1"/>
    </source>
</evidence>